<dbReference type="PANTHER" id="PTHR30288:SF0">
    <property type="entry name" value="FLAGELLAR HOOK-ASSOCIATED PROTEIN 2"/>
    <property type="match status" value="1"/>
</dbReference>
<dbReference type="InterPro" id="IPR010809">
    <property type="entry name" value="FliD_C"/>
</dbReference>
<evidence type="ECO:0000256" key="5">
    <source>
        <dbReference type="RuleBase" id="RU362066"/>
    </source>
</evidence>
<protein>
    <recommendedName>
        <fullName evidence="5">Flagellar hook-associated protein 2</fullName>
        <shortName evidence="5">HAP2</shortName>
    </recommendedName>
    <alternativeName>
        <fullName evidence="5">Flagellar cap protein</fullName>
    </alternativeName>
</protein>
<dbReference type="GO" id="GO:0009424">
    <property type="term" value="C:bacterial-type flagellum hook"/>
    <property type="evidence" value="ECO:0007669"/>
    <property type="project" value="UniProtKB-UniRule"/>
</dbReference>
<reference evidence="8 9" key="1">
    <citation type="journal article" date="2013" name="Genome Announc.">
        <title>Genome Sequence of the Sulfate-Reducing Bacterium Desulfotomaculum hydrothermale Lam5(T).</title>
        <authorList>
            <person name="Amin O."/>
            <person name="Fardeau M.L."/>
            <person name="Valette O."/>
            <person name="Hirschler-Rea A."/>
            <person name="Barbe V."/>
            <person name="Medigue C."/>
            <person name="Vacherie B."/>
            <person name="Ollivier B."/>
            <person name="Bertin P.N."/>
            <person name="Dolla A."/>
        </authorList>
    </citation>
    <scope>NUCLEOTIDE SEQUENCE [LARGE SCALE GENOMIC DNA]</scope>
    <source>
        <strain evidence="9">Lam5 / DSM 18033</strain>
    </source>
</reference>
<evidence type="ECO:0000256" key="3">
    <source>
        <dbReference type="ARBA" id="ARBA00023054"/>
    </source>
</evidence>
<evidence type="ECO:0000313" key="9">
    <source>
        <dbReference type="Proteomes" id="UP000009315"/>
    </source>
</evidence>
<dbReference type="GO" id="GO:0007155">
    <property type="term" value="P:cell adhesion"/>
    <property type="evidence" value="ECO:0007669"/>
    <property type="project" value="InterPro"/>
</dbReference>
<feature type="domain" description="Flagellar hook-associated protein 2 N-terminal" evidence="6">
    <location>
        <begin position="12"/>
        <end position="107"/>
    </location>
</feature>
<dbReference type="Proteomes" id="UP000009315">
    <property type="component" value="Unassembled WGS sequence"/>
</dbReference>
<dbReference type="GO" id="GO:0071973">
    <property type="term" value="P:bacterial-type flagellum-dependent cell motility"/>
    <property type="evidence" value="ECO:0007669"/>
    <property type="project" value="TreeGrafter"/>
</dbReference>
<dbReference type="RefSeq" id="WP_008413011.1">
    <property type="nucleotide sequence ID" value="NZ_CAOS01000013.1"/>
</dbReference>
<gene>
    <name evidence="8" type="ORF">DESHY_60325</name>
</gene>
<dbReference type="eggNOG" id="COG1345">
    <property type="taxonomic scope" value="Bacteria"/>
</dbReference>
<name>K8EBT5_9FIRM</name>
<comment type="function">
    <text evidence="5">Required for morphogenesis and for the elongation of the flagellar filament by facilitating polymerization of the flagellin monomers at the tip of growing filament. Forms a capping structure, which prevents flagellin subunits (transported through the central channel of the flagellum) from leaking out without polymerization at the distal end.</text>
</comment>
<dbReference type="EMBL" id="CAOS01000013">
    <property type="protein sequence ID" value="CCO09153.1"/>
    <property type="molecule type" value="Genomic_DNA"/>
</dbReference>
<dbReference type="Pfam" id="PF02465">
    <property type="entry name" value="FliD_N"/>
    <property type="match status" value="1"/>
</dbReference>
<dbReference type="NCBIfam" id="NF005833">
    <property type="entry name" value="PRK07737.1"/>
    <property type="match status" value="1"/>
</dbReference>
<proteinExistence type="inferred from homology"/>
<comment type="caution">
    <text evidence="8">The sequence shown here is derived from an EMBL/GenBank/DDBJ whole genome shotgun (WGS) entry which is preliminary data.</text>
</comment>
<dbReference type="STRING" id="1121428.DESHY_60325"/>
<keyword evidence="9" id="KW-1185">Reference proteome</keyword>
<keyword evidence="5" id="KW-0964">Secreted</keyword>
<dbReference type="InterPro" id="IPR040026">
    <property type="entry name" value="FliD"/>
</dbReference>
<evidence type="ECO:0000256" key="4">
    <source>
        <dbReference type="ARBA" id="ARBA00023143"/>
    </source>
</evidence>
<dbReference type="OrthoDB" id="9776025at2"/>
<keyword evidence="3" id="KW-0175">Coiled coil</keyword>
<dbReference type="Pfam" id="PF07195">
    <property type="entry name" value="FliD_C"/>
    <property type="match status" value="1"/>
</dbReference>
<evidence type="ECO:0000259" key="6">
    <source>
        <dbReference type="Pfam" id="PF02465"/>
    </source>
</evidence>
<keyword evidence="4 5" id="KW-0975">Bacterial flagellum</keyword>
<comment type="subcellular location">
    <subcellularLocation>
        <location evidence="5">Secreted</location>
    </subcellularLocation>
    <subcellularLocation>
        <location evidence="5">Bacterial flagellum</location>
    </subcellularLocation>
</comment>
<evidence type="ECO:0000259" key="7">
    <source>
        <dbReference type="Pfam" id="PF07195"/>
    </source>
</evidence>
<dbReference type="AlphaFoldDB" id="K8EBT5"/>
<comment type="subunit">
    <text evidence="2 5">Homopentamer.</text>
</comment>
<dbReference type="GO" id="GO:0005576">
    <property type="term" value="C:extracellular region"/>
    <property type="evidence" value="ECO:0007669"/>
    <property type="project" value="UniProtKB-SubCell"/>
</dbReference>
<sequence>MGSNLRIGGLATGLDIDQMVSDLMKVQRLKVDKIKQKKQIAEWQREDYRDINNSLRALRDNVFTMKLQGTYLVKKAASSNESIVKATATSAAVPGNYTLQVTALASAATMNSTAEVAFNKEAATLKEQLGLTGSGAFKFTVNGSQEIEINPDSDTIDSLVAKINGAKLPDGKTGAGVTAFFDKTVNRMFVFSNRTGAEQKINFTAVDGFADQVYELLGDKLKLDSDGDPANGIDEAGGTNASFVFNGTTITGQSANQFTLAGINFNLTGASPGETVNITVAHDTEAVFNAVKSFVDLYNSTLEKINTKLSEEKYKDYLPLTDDQREQLSDEQEKKWEEKAKSGLLKNDTVLSGIVSKLRNAVSTSVSGVSNSNYDTLAEIGIKTLSYTEKGKLYLDESKLKEAITANPEAVLQLFTNNSDTYSNKGLAVRLYDELTAAINTITNKAGAASGYSLVDNSVLGKQISSLDKEIDTWEDRLEEIEDRYWKKFTALETAINKMNSQSAWLAQQFGSGN</sequence>
<evidence type="ECO:0000256" key="2">
    <source>
        <dbReference type="ARBA" id="ARBA00011255"/>
    </source>
</evidence>
<feature type="domain" description="Flagellar hook-associated protein 2 C-terminal" evidence="7">
    <location>
        <begin position="238"/>
        <end position="501"/>
    </location>
</feature>
<evidence type="ECO:0000313" key="8">
    <source>
        <dbReference type="EMBL" id="CCO09153.1"/>
    </source>
</evidence>
<organism evidence="8 9">
    <name type="scientific">Desulforamulus hydrothermalis Lam5 = DSM 18033</name>
    <dbReference type="NCBI Taxonomy" id="1121428"/>
    <lineage>
        <taxon>Bacteria</taxon>
        <taxon>Bacillati</taxon>
        <taxon>Bacillota</taxon>
        <taxon>Clostridia</taxon>
        <taxon>Eubacteriales</taxon>
        <taxon>Peptococcaceae</taxon>
        <taxon>Desulforamulus</taxon>
    </lineage>
</organism>
<dbReference type="GO" id="GO:0009421">
    <property type="term" value="C:bacterial-type flagellum filament cap"/>
    <property type="evidence" value="ECO:0007669"/>
    <property type="project" value="InterPro"/>
</dbReference>
<accession>K8EBT5</accession>
<evidence type="ECO:0000256" key="1">
    <source>
        <dbReference type="ARBA" id="ARBA00009764"/>
    </source>
</evidence>
<dbReference type="InterPro" id="IPR003481">
    <property type="entry name" value="FliD_N"/>
</dbReference>
<dbReference type="PANTHER" id="PTHR30288">
    <property type="entry name" value="FLAGELLAR CAP/ASSEMBLY PROTEIN FLID"/>
    <property type="match status" value="1"/>
</dbReference>
<comment type="similarity">
    <text evidence="1 5">Belongs to the FliD family.</text>
</comment>